<feature type="chain" id="PRO_5041284238" description="Chemokine interleukin-8-like domain-containing protein" evidence="1">
    <location>
        <begin position="22"/>
        <end position="63"/>
    </location>
</feature>
<evidence type="ECO:0000313" key="3">
    <source>
        <dbReference type="Proteomes" id="UP001178461"/>
    </source>
</evidence>
<organism evidence="2 3">
    <name type="scientific">Podarcis lilfordi</name>
    <name type="common">Lilford's wall lizard</name>
    <dbReference type="NCBI Taxonomy" id="74358"/>
    <lineage>
        <taxon>Eukaryota</taxon>
        <taxon>Metazoa</taxon>
        <taxon>Chordata</taxon>
        <taxon>Craniata</taxon>
        <taxon>Vertebrata</taxon>
        <taxon>Euteleostomi</taxon>
        <taxon>Lepidosauria</taxon>
        <taxon>Squamata</taxon>
        <taxon>Bifurcata</taxon>
        <taxon>Unidentata</taxon>
        <taxon>Episquamata</taxon>
        <taxon>Laterata</taxon>
        <taxon>Lacertibaenia</taxon>
        <taxon>Lacertidae</taxon>
        <taxon>Podarcis</taxon>
    </lineage>
</organism>
<gene>
    <name evidence="2" type="ORF">PODLI_1B016927</name>
</gene>
<dbReference type="Proteomes" id="UP001178461">
    <property type="component" value="Chromosome 11"/>
</dbReference>
<protein>
    <recommendedName>
        <fullName evidence="4">Chemokine interleukin-8-like domain-containing protein</fullName>
    </recommendedName>
</protein>
<name>A0AA35L1V1_9SAUR</name>
<feature type="signal peptide" evidence="1">
    <location>
        <begin position="1"/>
        <end position="21"/>
    </location>
</feature>
<evidence type="ECO:0000313" key="2">
    <source>
        <dbReference type="EMBL" id="CAI5787608.1"/>
    </source>
</evidence>
<accession>A0AA35L1V1</accession>
<dbReference type="AlphaFoldDB" id="A0AA35L1V1"/>
<dbReference type="EMBL" id="OX395136">
    <property type="protein sequence ID" value="CAI5787608.1"/>
    <property type="molecule type" value="Genomic_DNA"/>
</dbReference>
<reference evidence="2" key="1">
    <citation type="submission" date="2022-12" db="EMBL/GenBank/DDBJ databases">
        <authorList>
            <person name="Alioto T."/>
            <person name="Alioto T."/>
            <person name="Gomez Garrido J."/>
        </authorList>
    </citation>
    <scope>NUCLEOTIDE SEQUENCE</scope>
</reference>
<evidence type="ECO:0000256" key="1">
    <source>
        <dbReference type="SAM" id="SignalP"/>
    </source>
</evidence>
<proteinExistence type="predicted"/>
<keyword evidence="1" id="KW-0732">Signal</keyword>
<keyword evidence="3" id="KW-1185">Reference proteome</keyword>
<sequence>MNLPIVLATFGIVIVHPISDAVFPVLFDCCTEVAHHIPRRWLRTVATFDIQNGGDLCKISAVM</sequence>
<evidence type="ECO:0008006" key="4">
    <source>
        <dbReference type="Google" id="ProtNLM"/>
    </source>
</evidence>